<dbReference type="Gene3D" id="3.40.50.1780">
    <property type="match status" value="1"/>
</dbReference>
<evidence type="ECO:0000256" key="7">
    <source>
        <dbReference type="ARBA" id="ARBA00022737"/>
    </source>
</evidence>
<dbReference type="RefSeq" id="WP_013486450.1">
    <property type="nucleotide sequence ID" value="NC_014828.1"/>
</dbReference>
<dbReference type="Pfam" id="PF12838">
    <property type="entry name" value="Fer4_7"/>
    <property type="match status" value="1"/>
</dbReference>
<dbReference type="SUPFAM" id="SSF54862">
    <property type="entry name" value="4Fe-4S ferredoxins"/>
    <property type="match status" value="1"/>
</dbReference>
<dbReference type="Pfam" id="PF13510">
    <property type="entry name" value="Fer2_4"/>
    <property type="match status" value="1"/>
</dbReference>
<feature type="domain" description="4Fe-4S His(Cys)3-ligated-type" evidence="16">
    <location>
        <begin position="78"/>
        <end position="117"/>
    </location>
</feature>
<dbReference type="Pfam" id="PF02906">
    <property type="entry name" value="Fe_hyd_lg_C"/>
    <property type="match status" value="1"/>
</dbReference>
<evidence type="ECO:0000256" key="4">
    <source>
        <dbReference type="ARBA" id="ARBA00022485"/>
    </source>
</evidence>
<keyword evidence="7" id="KW-0677">Repeat</keyword>
<dbReference type="SMART" id="SM00929">
    <property type="entry name" value="NADH-G_4Fe-4S_3"/>
    <property type="match status" value="1"/>
</dbReference>
<comment type="similarity">
    <text evidence="3">Belongs to the complex I 75 kDa subunit family.</text>
</comment>
<reference evidence="17 18" key="1">
    <citation type="submission" date="2010-12" db="EMBL/GenBank/DDBJ databases">
        <title>Complete sequence of Ethanoligenens harbinense YUAN-3.</title>
        <authorList>
            <person name="Lucas S."/>
            <person name="Copeland A."/>
            <person name="Lapidus A."/>
            <person name="Cheng J.-F."/>
            <person name="Bruce D."/>
            <person name="Goodwin L."/>
            <person name="Pitluck S."/>
            <person name="Chertkov O."/>
            <person name="Misra M."/>
            <person name="Detter J.C."/>
            <person name="Han C."/>
            <person name="Tapia R."/>
            <person name="Land M."/>
            <person name="Hauser L."/>
            <person name="Jeffries C."/>
            <person name="Kyrpides N."/>
            <person name="Ivanova N."/>
            <person name="Mikhailova N."/>
            <person name="Wang A."/>
            <person name="Mouttaki H."/>
            <person name="He Z."/>
            <person name="Zhou J."/>
            <person name="Hemme C.L."/>
            <person name="Woyke T."/>
        </authorList>
    </citation>
    <scope>NUCLEOTIDE SEQUENCE [LARGE SCALE GENOMIC DNA]</scope>
    <source>
        <strain evidence="18">DSM 18485 / JCM 12961 / CGMCC 1.5033 / YUAN-3</strain>
    </source>
</reference>
<dbReference type="PROSITE" id="PS51379">
    <property type="entry name" value="4FE4S_FER_2"/>
    <property type="match status" value="2"/>
</dbReference>
<dbReference type="STRING" id="663278.Ethha_2614"/>
<keyword evidence="10" id="KW-0411">Iron-sulfur</keyword>
<evidence type="ECO:0000256" key="10">
    <source>
        <dbReference type="ARBA" id="ARBA00023014"/>
    </source>
</evidence>
<accession>E6U737</accession>
<dbReference type="Gene3D" id="3.30.70.20">
    <property type="match status" value="1"/>
</dbReference>
<dbReference type="InterPro" id="IPR013352">
    <property type="entry name" value="Fe_hydrogenase_subset"/>
</dbReference>
<dbReference type="GO" id="GO:0008901">
    <property type="term" value="F:ferredoxin hydrogenase activity"/>
    <property type="evidence" value="ECO:0007669"/>
    <property type="project" value="InterPro"/>
</dbReference>
<keyword evidence="9" id="KW-0408">Iron</keyword>
<dbReference type="InterPro" id="IPR050340">
    <property type="entry name" value="Cytosolic_Fe-S_CAF"/>
</dbReference>
<dbReference type="Pfam" id="PF02256">
    <property type="entry name" value="Fe_hyd_SSU"/>
    <property type="match status" value="1"/>
</dbReference>
<evidence type="ECO:0000256" key="11">
    <source>
        <dbReference type="ARBA" id="ARBA00023027"/>
    </source>
</evidence>
<evidence type="ECO:0000256" key="1">
    <source>
        <dbReference type="ARBA" id="ARBA00001966"/>
    </source>
</evidence>
<dbReference type="FunFam" id="3.30.70.20:FF:000035">
    <property type="entry name" value="Iron hydrogenase 1"/>
    <property type="match status" value="1"/>
</dbReference>
<dbReference type="SUPFAM" id="SSF53920">
    <property type="entry name" value="Fe-only hydrogenase"/>
    <property type="match status" value="1"/>
</dbReference>
<evidence type="ECO:0000259" key="16">
    <source>
        <dbReference type="PROSITE" id="PS51839"/>
    </source>
</evidence>
<dbReference type="GO" id="GO:0051537">
    <property type="term" value="F:2 iron, 2 sulfur cluster binding"/>
    <property type="evidence" value="ECO:0007669"/>
    <property type="project" value="UniProtKB-KW"/>
</dbReference>
<dbReference type="Gene3D" id="3.40.950.10">
    <property type="entry name" value="Fe-only Hydrogenase (Larger Subunit), Chain L, domain 3"/>
    <property type="match status" value="1"/>
</dbReference>
<keyword evidence="18" id="KW-1185">Reference proteome</keyword>
<dbReference type="SUPFAM" id="SSF54292">
    <property type="entry name" value="2Fe-2S ferredoxin-like"/>
    <property type="match status" value="1"/>
</dbReference>
<keyword evidence="11" id="KW-0520">NAD</keyword>
<sequence>MKDSIVIDGRRVELDGEKNLLEVVRKAGIDLPTFCYYSCMSVYGACRMCTVEDSRGRTMAACSTPPKPGMEIRTNTERLRKYRRMILELLLSNHNRDCTTCEKNGSCKLQELALRFGVRKVRFRQEVRDLPLDTSSPAILRDPQKCILCGDCVRMCAEVQGVGALAFAYRGSDMEVTTAFHRSLGDVGCVGCGQCAGVCPTGAITVRDDTARAWKALQDPQTRVVAQIAPAVRVAIGEEFGMEPGEVTLGKLVAAMRMLGFDEVYDTGLGADLTVTEEGNELLDRLQNGGRFPMFTSCCPGWVTYARNRHPELAENISTCRSPMGMFGAVLRDYFSGKDTAEGKKTFSVAVMPCTGKKLEAGWDEMVTEIGKDIDVVLTTQEIAQMIREGGIDFAALESEGPDMPFGLTSGAGVIFGVTGGVTEAVLRNLAADSGHDTLQQVAFTGVRGMEGVKEASAAVDGRELRVAVVHGLRNAEQLIQDMQAGRRQYDFVEVMACPGGCIGGGGQPGPQAAETRAARAKGLYQADSETQIRRSQENPVLSKVYGDVLGENHHRLHRGRH</sequence>
<evidence type="ECO:0000256" key="9">
    <source>
        <dbReference type="ARBA" id="ARBA00023004"/>
    </source>
</evidence>
<dbReference type="Gene3D" id="3.10.20.740">
    <property type="match status" value="1"/>
</dbReference>
<evidence type="ECO:0000256" key="12">
    <source>
        <dbReference type="ARBA" id="ARBA00023136"/>
    </source>
</evidence>
<evidence type="ECO:0000256" key="5">
    <source>
        <dbReference type="ARBA" id="ARBA00022714"/>
    </source>
</evidence>
<evidence type="ECO:0000256" key="13">
    <source>
        <dbReference type="ARBA" id="ARBA00034078"/>
    </source>
</evidence>
<dbReference type="InterPro" id="IPR009016">
    <property type="entry name" value="Fe_hydrogenase"/>
</dbReference>
<dbReference type="PROSITE" id="PS51839">
    <property type="entry name" value="4FE4S_HC3"/>
    <property type="match status" value="1"/>
</dbReference>
<evidence type="ECO:0000259" key="14">
    <source>
        <dbReference type="PROSITE" id="PS51085"/>
    </source>
</evidence>
<comment type="cofactor">
    <cofactor evidence="1">
        <name>[4Fe-4S] cluster</name>
        <dbReference type="ChEBI" id="CHEBI:49883"/>
    </cofactor>
</comment>
<dbReference type="GO" id="GO:0051539">
    <property type="term" value="F:4 iron, 4 sulfur cluster binding"/>
    <property type="evidence" value="ECO:0007669"/>
    <property type="project" value="UniProtKB-KW"/>
</dbReference>
<organism evidence="17 18">
    <name type="scientific">Ethanoligenens harbinense (strain DSM 18485 / JCM 12961 / CGMCC 1.5033 / YUAN-3)</name>
    <dbReference type="NCBI Taxonomy" id="663278"/>
    <lineage>
        <taxon>Bacteria</taxon>
        <taxon>Bacillati</taxon>
        <taxon>Bacillota</taxon>
        <taxon>Clostridia</taxon>
        <taxon>Eubacteriales</taxon>
        <taxon>Oscillospiraceae</taxon>
        <taxon>Ethanoligenens</taxon>
    </lineage>
</organism>
<dbReference type="InterPro" id="IPR017900">
    <property type="entry name" value="4Fe4S_Fe_S_CS"/>
</dbReference>
<dbReference type="InterPro" id="IPR019574">
    <property type="entry name" value="NADH_UbQ_OxRdtase_Gsu_4Fe4S-bd"/>
</dbReference>
<dbReference type="PROSITE" id="PS00641">
    <property type="entry name" value="COMPLEX1_75K_1"/>
    <property type="match status" value="1"/>
</dbReference>
<dbReference type="InterPro" id="IPR001041">
    <property type="entry name" value="2Fe-2S_ferredoxin-type"/>
</dbReference>
<dbReference type="EMBL" id="CP002400">
    <property type="protein sequence ID" value="ADU28107.1"/>
    <property type="molecule type" value="Genomic_DNA"/>
</dbReference>
<dbReference type="KEGG" id="eha:Ethha_2614"/>
<dbReference type="GO" id="GO:0016020">
    <property type="term" value="C:membrane"/>
    <property type="evidence" value="ECO:0007669"/>
    <property type="project" value="UniProtKB-SubCell"/>
</dbReference>
<keyword evidence="12" id="KW-0472">Membrane</keyword>
<dbReference type="eggNOG" id="COG3383">
    <property type="taxonomic scope" value="Bacteria"/>
</dbReference>
<dbReference type="NCBIfam" id="TIGR02512">
    <property type="entry name" value="FeFe_hydrog_A"/>
    <property type="match status" value="1"/>
</dbReference>
<dbReference type="GO" id="GO:0005506">
    <property type="term" value="F:iron ion binding"/>
    <property type="evidence" value="ECO:0007669"/>
    <property type="project" value="InterPro"/>
</dbReference>
<evidence type="ECO:0000256" key="2">
    <source>
        <dbReference type="ARBA" id="ARBA00004370"/>
    </source>
</evidence>
<keyword evidence="6" id="KW-0479">Metal-binding</keyword>
<dbReference type="eggNOG" id="COG4624">
    <property type="taxonomic scope" value="Bacteria"/>
</dbReference>
<feature type="domain" description="4Fe-4S ferredoxin-type" evidence="15">
    <location>
        <begin position="137"/>
        <end position="167"/>
    </location>
</feature>
<dbReference type="PROSITE" id="PS00198">
    <property type="entry name" value="4FE4S_FER_1"/>
    <property type="match status" value="1"/>
</dbReference>
<dbReference type="FunFam" id="3.10.20.740:FF:000004">
    <property type="entry name" value="NADH-quinone oxidoreductase"/>
    <property type="match status" value="1"/>
</dbReference>
<dbReference type="GO" id="GO:0008137">
    <property type="term" value="F:NADH dehydrogenase (ubiquinone) activity"/>
    <property type="evidence" value="ECO:0007669"/>
    <property type="project" value="InterPro"/>
</dbReference>
<evidence type="ECO:0000259" key="15">
    <source>
        <dbReference type="PROSITE" id="PS51379"/>
    </source>
</evidence>
<dbReference type="InterPro" id="IPR017896">
    <property type="entry name" value="4Fe4S_Fe-S-bd"/>
</dbReference>
<dbReference type="InterPro" id="IPR004108">
    <property type="entry name" value="Fe_hydrogenase_lsu_C"/>
</dbReference>
<feature type="domain" description="4Fe-4S ferredoxin-type" evidence="15">
    <location>
        <begin position="180"/>
        <end position="209"/>
    </location>
</feature>
<dbReference type="HOGENOM" id="CLU_018240_2_1_9"/>
<dbReference type="Proteomes" id="UP000001551">
    <property type="component" value="Chromosome"/>
</dbReference>
<evidence type="ECO:0000256" key="3">
    <source>
        <dbReference type="ARBA" id="ARBA00005404"/>
    </source>
</evidence>
<dbReference type="CDD" id="cd00207">
    <property type="entry name" value="fer2"/>
    <property type="match status" value="1"/>
</dbReference>
<dbReference type="InterPro" id="IPR003149">
    <property type="entry name" value="Fe_hydrogenase_ssu"/>
</dbReference>
<keyword evidence="4" id="KW-0004">4Fe-4S</keyword>
<dbReference type="AlphaFoldDB" id="E6U737"/>
<keyword evidence="8" id="KW-1278">Translocase</keyword>
<comment type="subcellular location">
    <subcellularLocation>
        <location evidence="2">Membrane</location>
    </subcellularLocation>
</comment>
<evidence type="ECO:0000313" key="17">
    <source>
        <dbReference type="EMBL" id="ADU28107.1"/>
    </source>
</evidence>
<feature type="domain" description="2Fe-2S ferredoxin-type" evidence="14">
    <location>
        <begin position="1"/>
        <end position="78"/>
    </location>
</feature>
<protein>
    <submittedName>
        <fullName evidence="17">Hydrogenase, Fe-only</fullName>
    </submittedName>
</protein>
<proteinExistence type="inferred from homology"/>
<dbReference type="Gene3D" id="4.10.260.20">
    <property type="entry name" value="Iron hydrogenase, small subunit"/>
    <property type="match status" value="1"/>
</dbReference>
<dbReference type="Pfam" id="PF10588">
    <property type="entry name" value="NADH-G_4Fe-4S_3"/>
    <property type="match status" value="1"/>
</dbReference>
<dbReference type="PROSITE" id="PS51085">
    <property type="entry name" value="2FE2S_FER_2"/>
    <property type="match status" value="1"/>
</dbReference>
<evidence type="ECO:0000256" key="6">
    <source>
        <dbReference type="ARBA" id="ARBA00022723"/>
    </source>
</evidence>
<evidence type="ECO:0000256" key="8">
    <source>
        <dbReference type="ARBA" id="ARBA00022967"/>
    </source>
</evidence>
<dbReference type="InterPro" id="IPR036991">
    <property type="entry name" value="Fe_hydrogenase_ssu_sf"/>
</dbReference>
<dbReference type="PANTHER" id="PTHR11615">
    <property type="entry name" value="NITRATE, FORMATE, IRON DEHYDROGENASE"/>
    <property type="match status" value="1"/>
</dbReference>
<dbReference type="GO" id="GO:0042773">
    <property type="term" value="P:ATP synthesis coupled electron transport"/>
    <property type="evidence" value="ECO:0007669"/>
    <property type="project" value="InterPro"/>
</dbReference>
<evidence type="ECO:0000313" key="18">
    <source>
        <dbReference type="Proteomes" id="UP000001551"/>
    </source>
</evidence>
<dbReference type="InterPro" id="IPR000283">
    <property type="entry name" value="NADH_UbQ_OxRdtase_75kDa_su_CS"/>
</dbReference>
<dbReference type="InterPro" id="IPR036010">
    <property type="entry name" value="2Fe-2S_ferredoxin-like_sf"/>
</dbReference>
<comment type="cofactor">
    <cofactor evidence="13">
        <name>[2Fe-2S] cluster</name>
        <dbReference type="ChEBI" id="CHEBI:190135"/>
    </cofactor>
</comment>
<name>E6U737_ETHHY</name>
<keyword evidence="5" id="KW-0001">2Fe-2S</keyword>
<gene>
    <name evidence="17" type="ordered locus">Ethha_2614</name>
</gene>